<gene>
    <name evidence="1" type="ORF">WKI58_15470</name>
</gene>
<keyword evidence="2" id="KW-1185">Reference proteome</keyword>
<evidence type="ECO:0000313" key="2">
    <source>
        <dbReference type="Proteomes" id="UP001375539"/>
    </source>
</evidence>
<proteinExistence type="predicted"/>
<reference evidence="1" key="1">
    <citation type="submission" date="2024-03" db="EMBL/GenBank/DDBJ databases">
        <title>Novel Streptomyces species of biotechnological and ecological value are a feature of Machair soil.</title>
        <authorList>
            <person name="Prole J.R."/>
            <person name="Goodfellow M."/>
            <person name="Allenby N."/>
            <person name="Ward A.C."/>
        </authorList>
    </citation>
    <scope>NUCLEOTIDE SEQUENCE</scope>
    <source>
        <strain evidence="1">MS1.AVA.4</strain>
    </source>
</reference>
<name>A0ACC6QHS5_9ACTN</name>
<organism evidence="1 2">
    <name type="scientific">Streptomyces pratisoli</name>
    <dbReference type="NCBI Taxonomy" id="3139917"/>
    <lineage>
        <taxon>Bacteria</taxon>
        <taxon>Bacillati</taxon>
        <taxon>Actinomycetota</taxon>
        <taxon>Actinomycetes</taxon>
        <taxon>Kitasatosporales</taxon>
        <taxon>Streptomycetaceae</taxon>
        <taxon>Streptomyces</taxon>
    </lineage>
</organism>
<evidence type="ECO:0000313" key="1">
    <source>
        <dbReference type="EMBL" id="MEJ8657909.1"/>
    </source>
</evidence>
<dbReference type="EMBL" id="JBBKAI010000002">
    <property type="protein sequence ID" value="MEJ8657909.1"/>
    <property type="molecule type" value="Genomic_DNA"/>
</dbReference>
<sequence>MTFRQYLLKLHGRCNLSCTYCYVYEAADHSWRTKPRRMELATVRRVAERIAAYRRDESAPGAAAPIAVILHGGEPLLVGPRHLDETLTVLRDALDGTGDVAYAVQTNGVLLRDDLELLRVLRRHRVRIGVSVDGTAADHDRYRRFADGRGSHAAVAGALGILGTEEHRDLFGGVLCTVDPATDPVATYEALLAFAPPRMDLLLPHGTWGHPPPGLAGRQPPDRPPMPAPPVPRPPAPGPPPAPAPHAPAGAEEPTPYADWLCAVFDRWYGAPRRETGIRLFEELIVLLLGGRASSEMVGTGPADLVVVETDGSLELADSLKAAYDGAAYTGLSVFRDSFAEAARHPAFRTPRPAALCRACPLWAVCGGGLYAHRHHPGADEPFDRPTVYCHDMAVLIEHIRRRLEADVAAFNARRATHDQEVGAR</sequence>
<accession>A0ACC6QHS5</accession>
<protein>
    <submittedName>
        <fullName evidence="1">Radical SAM protein</fullName>
    </submittedName>
</protein>
<dbReference type="Proteomes" id="UP001375539">
    <property type="component" value="Unassembled WGS sequence"/>
</dbReference>
<comment type="caution">
    <text evidence="1">The sequence shown here is derived from an EMBL/GenBank/DDBJ whole genome shotgun (WGS) entry which is preliminary data.</text>
</comment>